<evidence type="ECO:0000259" key="1">
    <source>
        <dbReference type="Pfam" id="PF14028"/>
    </source>
</evidence>
<gene>
    <name evidence="2" type="ORF">HHU12_02335</name>
</gene>
<dbReference type="InterPro" id="IPR023809">
    <property type="entry name" value="Thiopep_bacteriocin_synth_dom"/>
</dbReference>
<proteinExistence type="predicted"/>
<reference evidence="2 3" key="1">
    <citation type="submission" date="2020-04" db="EMBL/GenBank/DDBJ databases">
        <title>Flammeovirga sp. SR4, a novel species isolated from seawater.</title>
        <authorList>
            <person name="Wang X."/>
        </authorList>
    </citation>
    <scope>NUCLEOTIDE SEQUENCE [LARGE SCALE GENOMIC DNA]</scope>
    <source>
        <strain evidence="2 3">ATCC 23126</strain>
    </source>
</reference>
<keyword evidence="3" id="KW-1185">Reference proteome</keyword>
<comment type="caution">
    <text evidence="2">The sequence shown here is derived from an EMBL/GenBank/DDBJ whole genome shotgun (WGS) entry which is preliminary data.</text>
</comment>
<dbReference type="RefSeq" id="WP_169654612.1">
    <property type="nucleotide sequence ID" value="NZ_JABANE010000004.1"/>
</dbReference>
<dbReference type="AlphaFoldDB" id="A0A7X9P1R5"/>
<evidence type="ECO:0000313" key="3">
    <source>
        <dbReference type="Proteomes" id="UP000576082"/>
    </source>
</evidence>
<accession>A0A7X9P1R5</accession>
<feature type="domain" description="Thiopeptide-type bacteriocin biosynthesis" evidence="1">
    <location>
        <begin position="11"/>
        <end position="257"/>
    </location>
</feature>
<sequence length="266" mass="32424">MKRFFMLGDGWLYFKIYGGVKHLEGLLYNQIHTYSQNLLHSRVIDKFFFIRYADPDYHLRVRFHISPQSNYSIDTLLQEFNKILEYSIHERLVYRYSLDCYSRELERYGEDKIQLAEEFFQINSVHILEYLKYEYSHELGDHDRWIWGLNYAIGILGLFDLNIDEKILFTKELKDSFSLEFPVDKPNKIKINNKYREYIDRLGSNVIIQEHYDLLGLSSFKPKHEFLFGLLHMHFNRLFRTEARKYESLIYNFMNKYFVTLKKKKH</sequence>
<evidence type="ECO:0000313" key="2">
    <source>
        <dbReference type="EMBL" id="NME66792.1"/>
    </source>
</evidence>
<dbReference type="NCBIfam" id="TIGR03891">
    <property type="entry name" value="thiopep_ocin"/>
    <property type="match status" value="1"/>
</dbReference>
<protein>
    <recommendedName>
        <fullName evidence="1">Thiopeptide-type bacteriocin biosynthesis domain-containing protein</fullName>
    </recommendedName>
</protein>
<organism evidence="2 3">
    <name type="scientific">Flammeovirga aprica JL-4</name>
    <dbReference type="NCBI Taxonomy" id="694437"/>
    <lineage>
        <taxon>Bacteria</taxon>
        <taxon>Pseudomonadati</taxon>
        <taxon>Bacteroidota</taxon>
        <taxon>Cytophagia</taxon>
        <taxon>Cytophagales</taxon>
        <taxon>Flammeovirgaceae</taxon>
        <taxon>Flammeovirga</taxon>
    </lineage>
</organism>
<dbReference type="Proteomes" id="UP000576082">
    <property type="component" value="Unassembled WGS sequence"/>
</dbReference>
<dbReference type="Pfam" id="PF14028">
    <property type="entry name" value="Lant_dehydr_C"/>
    <property type="match status" value="1"/>
</dbReference>
<dbReference type="EMBL" id="JABANE010000004">
    <property type="protein sequence ID" value="NME66792.1"/>
    <property type="molecule type" value="Genomic_DNA"/>
</dbReference>
<name>A0A7X9P1R5_9BACT</name>